<keyword evidence="7 8" id="KW-0472">Membrane</keyword>
<dbReference type="PANTHER" id="PTHR33989:SF4">
    <property type="entry name" value="PTS SYSTEM N,N'-DIACETYLCHITOBIOSE-SPECIFIC EIIC COMPONENT"/>
    <property type="match status" value="1"/>
</dbReference>
<reference evidence="11 12" key="1">
    <citation type="submission" date="2021-03" db="EMBL/GenBank/DDBJ databases">
        <title>Genomic Encyclopedia of Type Strains, Phase IV (KMG-IV): sequencing the most valuable type-strain genomes for metagenomic binning, comparative biology and taxonomic classification.</title>
        <authorList>
            <person name="Goeker M."/>
        </authorList>
    </citation>
    <scope>NUCLEOTIDE SEQUENCE [LARGE SCALE GENOMIC DNA]</scope>
    <source>
        <strain evidence="11 12">DSM 6139</strain>
    </source>
</reference>
<evidence type="ECO:0000256" key="4">
    <source>
        <dbReference type="ARBA" id="ARBA00022597"/>
    </source>
</evidence>
<accession>A0ABS4G1K8</accession>
<gene>
    <name evidence="11" type="ORF">J2Z34_000900</name>
</gene>
<keyword evidence="5 9" id="KW-0812">Transmembrane</keyword>
<comment type="caution">
    <text evidence="11">The sequence shown here is derived from an EMBL/GenBank/DDBJ whole genome shotgun (WGS) entry which is preliminary data.</text>
</comment>
<feature type="transmembrane region" description="Helical" evidence="9">
    <location>
        <begin position="135"/>
        <end position="155"/>
    </location>
</feature>
<sequence length="437" mass="46740">MGEKLVNGVMTFVNTKAVRALKDGIIFTLPLTMIGSIFLLLAQLPSPVINNFLISIFGENFRDPLFQVYRSTFNIIALVAVVAIAYQYAKLCAHDGLNAGFLALVTFLILAPGSVTDKASGVTIGNVIDKAWGGGQGMVAAIIIGLVVGAIYSKLLDMKLTIKMPDGVPEGVSKQFAALIPAGIIFTGAMLLYILFKSMDTNFMAWIYKVLQSPLQNITDSLPAIMFLSALAPFFWLFGIHGTTIVNGVMDGILLANTATNQAILDSGLALTIANGAKIVTKQFWDNYIIMTGTGITIGLVVAMLIAAKAAKNKTLGKIALVPGLFNINEPVTFGLPIVMNPLIAIPYMVIPALAAFITYMAISIGFMPPFSGVMAPWTTPPIISGFIVTGWQGAVVQALILVLSVVIYFPFFKKQDAADAKEEAAIHEEHLLHPAE</sequence>
<keyword evidence="12" id="KW-1185">Reference proteome</keyword>
<feature type="transmembrane region" description="Helical" evidence="9">
    <location>
        <begin position="288"/>
        <end position="308"/>
    </location>
</feature>
<evidence type="ECO:0000256" key="3">
    <source>
        <dbReference type="ARBA" id="ARBA00022475"/>
    </source>
</evidence>
<feature type="transmembrane region" description="Helical" evidence="9">
    <location>
        <begin position="383"/>
        <end position="412"/>
    </location>
</feature>
<dbReference type="Pfam" id="PF02378">
    <property type="entry name" value="PTS_EIIC"/>
    <property type="match status" value="1"/>
</dbReference>
<organism evidence="11 12">
    <name type="scientific">Youngiibacter multivorans</name>
    <dbReference type="NCBI Taxonomy" id="937251"/>
    <lineage>
        <taxon>Bacteria</taxon>
        <taxon>Bacillati</taxon>
        <taxon>Bacillota</taxon>
        <taxon>Clostridia</taxon>
        <taxon>Eubacteriales</taxon>
        <taxon>Clostridiaceae</taxon>
        <taxon>Youngiibacter</taxon>
    </lineage>
</organism>
<dbReference type="NCBIfam" id="TIGR00410">
    <property type="entry name" value="lacE"/>
    <property type="match status" value="1"/>
</dbReference>
<dbReference type="InterPro" id="IPR004796">
    <property type="entry name" value="PTS_IIC_cello"/>
</dbReference>
<dbReference type="InterPro" id="IPR004501">
    <property type="entry name" value="PTS_EIIC_3"/>
</dbReference>
<keyword evidence="3 8" id="KW-1003">Cell membrane</keyword>
<protein>
    <recommendedName>
        <fullName evidence="8">Permease IIC component</fullName>
    </recommendedName>
</protein>
<evidence type="ECO:0000256" key="6">
    <source>
        <dbReference type="ARBA" id="ARBA00022989"/>
    </source>
</evidence>
<dbReference type="InterPro" id="IPR003352">
    <property type="entry name" value="PTS_EIIC"/>
</dbReference>
<feature type="transmembrane region" description="Helical" evidence="9">
    <location>
        <begin position="25"/>
        <end position="48"/>
    </location>
</feature>
<keyword evidence="4 8" id="KW-0762">Sugar transport</keyword>
<evidence type="ECO:0000313" key="11">
    <source>
        <dbReference type="EMBL" id="MBP1918428.1"/>
    </source>
</evidence>
<dbReference type="PROSITE" id="PS51105">
    <property type="entry name" value="PTS_EIIC_TYPE_3"/>
    <property type="match status" value="1"/>
</dbReference>
<feature type="transmembrane region" description="Helical" evidence="9">
    <location>
        <begin position="343"/>
        <end position="363"/>
    </location>
</feature>
<keyword evidence="6 9" id="KW-1133">Transmembrane helix</keyword>
<evidence type="ECO:0000256" key="9">
    <source>
        <dbReference type="SAM" id="Phobius"/>
    </source>
</evidence>
<dbReference type="PIRSF" id="PIRSF006351">
    <property type="entry name" value="PTS_EIIC-Cellobiose"/>
    <property type="match status" value="1"/>
</dbReference>
<dbReference type="Proteomes" id="UP001519271">
    <property type="component" value="Unassembled WGS sequence"/>
</dbReference>
<feature type="transmembrane region" description="Helical" evidence="9">
    <location>
        <begin position="221"/>
        <end position="240"/>
    </location>
</feature>
<comment type="function">
    <text evidence="8">The phosphoenolpyruvate-dependent sugar phosphotransferase system (PTS), a major carbohydrate active -transport system, catalyzes the phosphorylation of incoming sugar substrates concomitant with their translocation across the cell membrane.</text>
</comment>
<evidence type="ECO:0000256" key="1">
    <source>
        <dbReference type="ARBA" id="ARBA00004651"/>
    </source>
</evidence>
<keyword evidence="2 8" id="KW-0813">Transport</keyword>
<feature type="domain" description="PTS EIIC type-3" evidence="10">
    <location>
        <begin position="1"/>
        <end position="412"/>
    </location>
</feature>
<dbReference type="RefSeq" id="WP_209458660.1">
    <property type="nucleotide sequence ID" value="NZ_JAGGKC010000005.1"/>
</dbReference>
<evidence type="ECO:0000256" key="2">
    <source>
        <dbReference type="ARBA" id="ARBA00022448"/>
    </source>
</evidence>
<comment type="subcellular location">
    <subcellularLocation>
        <location evidence="1">Cell membrane</location>
        <topology evidence="1">Multi-pass membrane protein</topology>
    </subcellularLocation>
</comment>
<proteinExistence type="predicted"/>
<evidence type="ECO:0000256" key="8">
    <source>
        <dbReference type="PIRNR" id="PIRNR006351"/>
    </source>
</evidence>
<evidence type="ECO:0000256" key="7">
    <source>
        <dbReference type="ARBA" id="ARBA00023136"/>
    </source>
</evidence>
<feature type="transmembrane region" description="Helical" evidence="9">
    <location>
        <begin position="68"/>
        <end position="89"/>
    </location>
</feature>
<evidence type="ECO:0000259" key="10">
    <source>
        <dbReference type="PROSITE" id="PS51105"/>
    </source>
</evidence>
<feature type="transmembrane region" description="Helical" evidence="9">
    <location>
        <begin position="96"/>
        <end position="115"/>
    </location>
</feature>
<dbReference type="EMBL" id="JAGGKC010000005">
    <property type="protein sequence ID" value="MBP1918428.1"/>
    <property type="molecule type" value="Genomic_DNA"/>
</dbReference>
<name>A0ABS4G1K8_9CLOT</name>
<feature type="transmembrane region" description="Helical" evidence="9">
    <location>
        <begin position="176"/>
        <end position="196"/>
    </location>
</feature>
<dbReference type="InterPro" id="IPR051088">
    <property type="entry name" value="PTS_Sugar-EIIC/EIIB"/>
</dbReference>
<evidence type="ECO:0000256" key="5">
    <source>
        <dbReference type="ARBA" id="ARBA00022692"/>
    </source>
</evidence>
<feature type="transmembrane region" description="Helical" evidence="9">
    <location>
        <begin position="252"/>
        <end position="276"/>
    </location>
</feature>
<dbReference type="PANTHER" id="PTHR33989">
    <property type="match status" value="1"/>
</dbReference>
<evidence type="ECO:0000313" key="12">
    <source>
        <dbReference type="Proteomes" id="UP001519271"/>
    </source>
</evidence>